<gene>
    <name evidence="2" type="ORF">SLS62_009169</name>
</gene>
<reference evidence="2 3" key="1">
    <citation type="submission" date="2024-02" db="EMBL/GenBank/DDBJ databases">
        <title>De novo assembly and annotation of 12 fungi associated with fruit tree decline syndrome in Ontario, Canada.</title>
        <authorList>
            <person name="Sulman M."/>
            <person name="Ellouze W."/>
            <person name="Ilyukhin E."/>
        </authorList>
    </citation>
    <scope>NUCLEOTIDE SEQUENCE [LARGE SCALE GENOMIC DNA]</scope>
    <source>
        <strain evidence="2 3">M11/M66-122</strain>
    </source>
</reference>
<feature type="region of interest" description="Disordered" evidence="1">
    <location>
        <begin position="201"/>
        <end position="279"/>
    </location>
</feature>
<evidence type="ECO:0000256" key="1">
    <source>
        <dbReference type="SAM" id="MobiDB-lite"/>
    </source>
</evidence>
<dbReference type="Proteomes" id="UP001320420">
    <property type="component" value="Unassembled WGS sequence"/>
</dbReference>
<evidence type="ECO:0000313" key="3">
    <source>
        <dbReference type="Proteomes" id="UP001320420"/>
    </source>
</evidence>
<evidence type="ECO:0000313" key="2">
    <source>
        <dbReference type="EMBL" id="KAK7747114.1"/>
    </source>
</evidence>
<comment type="caution">
    <text evidence="2">The sequence shown here is derived from an EMBL/GenBank/DDBJ whole genome shotgun (WGS) entry which is preliminary data.</text>
</comment>
<name>A0AAN9UF43_9PEZI</name>
<sequence>MLTSLDDNEYSTRFSRLNGAINNLAFNIRKDWRSLPAWIEDYVSPDAIKTGKQEMTAVGRAVIIRWIVDEVFNKCFHPGLDFALSSHLKTIEQNIRRFSYTLSSQEEYDALTAKIVNWRMATLEGLQHILQSPESGDLRNEFTKMAASNLTAALYQNLNDPPPPGVDGSASMIIELVVGIAANLPMESRDVVVTYPLPGEPIQPNIMEPEKSGLPPLADSADDGEDGGKDGDKASKREKTKSGMLTKLGGTVPYPAGRKGSTASVLTDTTTTSTAPPKDPTKIRFAGFLAVEVRGRQVLMKAPVWTLG</sequence>
<dbReference type="EMBL" id="JAKJXP020000093">
    <property type="protein sequence ID" value="KAK7747114.1"/>
    <property type="molecule type" value="Genomic_DNA"/>
</dbReference>
<protein>
    <submittedName>
        <fullName evidence="2">Uncharacterized protein</fullName>
    </submittedName>
</protein>
<feature type="compositionally biased region" description="Basic and acidic residues" evidence="1">
    <location>
        <begin position="226"/>
        <end position="241"/>
    </location>
</feature>
<accession>A0AAN9UF43</accession>
<dbReference type="AlphaFoldDB" id="A0AAN9UF43"/>
<keyword evidence="3" id="KW-1185">Reference proteome</keyword>
<organism evidence="2 3">
    <name type="scientific">Diatrype stigma</name>
    <dbReference type="NCBI Taxonomy" id="117547"/>
    <lineage>
        <taxon>Eukaryota</taxon>
        <taxon>Fungi</taxon>
        <taxon>Dikarya</taxon>
        <taxon>Ascomycota</taxon>
        <taxon>Pezizomycotina</taxon>
        <taxon>Sordariomycetes</taxon>
        <taxon>Xylariomycetidae</taxon>
        <taxon>Xylariales</taxon>
        <taxon>Diatrypaceae</taxon>
        <taxon>Diatrype</taxon>
    </lineage>
</organism>
<feature type="compositionally biased region" description="Low complexity" evidence="1">
    <location>
        <begin position="261"/>
        <end position="276"/>
    </location>
</feature>
<proteinExistence type="predicted"/>